<keyword evidence="9" id="KW-0418">Kinase</keyword>
<organism evidence="9 10">
    <name type="scientific">Trichoderma ghanense</name>
    <dbReference type="NCBI Taxonomy" id="65468"/>
    <lineage>
        <taxon>Eukaryota</taxon>
        <taxon>Fungi</taxon>
        <taxon>Dikarya</taxon>
        <taxon>Ascomycota</taxon>
        <taxon>Pezizomycotina</taxon>
        <taxon>Sordariomycetes</taxon>
        <taxon>Hypocreomycetidae</taxon>
        <taxon>Hypocreales</taxon>
        <taxon>Hypocreaceae</taxon>
        <taxon>Trichoderma</taxon>
    </lineage>
</organism>
<dbReference type="Pfam" id="PF03061">
    <property type="entry name" value="4HBT"/>
    <property type="match status" value="1"/>
</dbReference>
<evidence type="ECO:0000259" key="8">
    <source>
        <dbReference type="Pfam" id="PF03061"/>
    </source>
</evidence>
<evidence type="ECO:0000256" key="6">
    <source>
        <dbReference type="SAM" id="Phobius"/>
    </source>
</evidence>
<comment type="caution">
    <text evidence="9">The sequence shown here is derived from an EMBL/GenBank/DDBJ whole genome shotgun (WGS) entry which is preliminary data.</text>
</comment>
<dbReference type="CDD" id="cd02027">
    <property type="entry name" value="APSK"/>
    <property type="match status" value="1"/>
</dbReference>
<dbReference type="NCBIfam" id="TIGR00455">
    <property type="entry name" value="apsK"/>
    <property type="match status" value="1"/>
</dbReference>
<evidence type="ECO:0000256" key="4">
    <source>
        <dbReference type="ARBA" id="ARBA00022741"/>
    </source>
</evidence>
<evidence type="ECO:0000256" key="5">
    <source>
        <dbReference type="ARBA" id="ARBA00022840"/>
    </source>
</evidence>
<accession>A0ABY2HC95</accession>
<evidence type="ECO:0000313" key="10">
    <source>
        <dbReference type="Proteomes" id="UP001642720"/>
    </source>
</evidence>
<feature type="domain" description="APS kinase" evidence="7">
    <location>
        <begin position="359"/>
        <end position="518"/>
    </location>
</feature>
<name>A0ABY2HC95_9HYPO</name>
<dbReference type="NCBIfam" id="NF003013">
    <property type="entry name" value="PRK03846.1"/>
    <property type="match status" value="1"/>
</dbReference>
<keyword evidence="6" id="KW-0812">Transmembrane</keyword>
<dbReference type="PANTHER" id="PTHR47260:SF7">
    <property type="entry name" value="THIOESTERASE FAMILY PROTEIN (AFU_ORTHOLOGUE AFUA_1G10800)"/>
    <property type="match status" value="1"/>
</dbReference>
<dbReference type="PANTHER" id="PTHR47260">
    <property type="entry name" value="UPF0644 PROTEIN PB2B4.06"/>
    <property type="match status" value="1"/>
</dbReference>
<evidence type="ECO:0000313" key="9">
    <source>
        <dbReference type="EMBL" id="TFB05868.1"/>
    </source>
</evidence>
<dbReference type="SUPFAM" id="SSF52540">
    <property type="entry name" value="P-loop containing nucleoside triphosphate hydrolases"/>
    <property type="match status" value="1"/>
</dbReference>
<dbReference type="InterPro" id="IPR029069">
    <property type="entry name" value="HotDog_dom_sf"/>
</dbReference>
<dbReference type="InterPro" id="IPR027417">
    <property type="entry name" value="P-loop_NTPase"/>
</dbReference>
<feature type="transmembrane region" description="Helical" evidence="6">
    <location>
        <begin position="20"/>
        <end position="37"/>
    </location>
</feature>
<gene>
    <name evidence="9" type="ORF">CCMA1212_002323</name>
</gene>
<dbReference type="CDD" id="cd03443">
    <property type="entry name" value="PaaI_thioesterase"/>
    <property type="match status" value="1"/>
</dbReference>
<dbReference type="GeneID" id="300574160"/>
<dbReference type="Pfam" id="PF01583">
    <property type="entry name" value="APS_kinase"/>
    <property type="match status" value="1"/>
</dbReference>
<dbReference type="EMBL" id="PPTA01000002">
    <property type="protein sequence ID" value="TFB05868.1"/>
    <property type="molecule type" value="Genomic_DNA"/>
</dbReference>
<keyword evidence="4" id="KW-0547">Nucleotide-binding</keyword>
<sequence>MQGSERGSTLPRQVDVRSPFAAFLPFTCVCFISFVHFHSIVGEVSCEEEEGKNQSNRKKKPGEAIQRMFSQQVARGGRRIGQMARGGQRPSLAALRRAGQRRCYADAAAQAGAPKGRIGRALGLLLCGAAFSGLGAAATFYAMVRQGFASFTDAESARLFVPDSEDLQRIEDTINNHPLVQELRSRPEFKESRPHLKMSDEIRRRSLTAGVLQGEGKMVVPPLAFIEDGGKSIVSVTYVGDRLCGHPGLVHGGMLATMLDEGLARGCFDALPHKIAVTASLEINYRKPTQANSFLVLRGKTVKVEGRKAWAEGRIETLPAPGEKPVVLVEAKGLFISPNNITWHPSLSRRERNQLRSQRGLTIWLTGLSASGKSTVATALEQHLLHLGLAAYRLDGDNVRFGLNKDLGFSERDRNENIRRIGEVAKLFADSATIAITSFISPYRADRDLARGLHAQTGQQGGDEPIPFVEVFVDVPLEVAEQRDPKGLYKKARAGEIKDFTGISAPYEEPLNPEITIKTHENTVEECVAQITNWLVAKGYIRSGEAQVKN</sequence>
<dbReference type="Proteomes" id="UP001642720">
    <property type="component" value="Unassembled WGS sequence"/>
</dbReference>
<dbReference type="EC" id="2.7.1.25" evidence="1"/>
<keyword evidence="6" id="KW-1133">Transmembrane helix</keyword>
<dbReference type="GO" id="GO:0016301">
    <property type="term" value="F:kinase activity"/>
    <property type="evidence" value="ECO:0007669"/>
    <property type="project" value="UniProtKB-KW"/>
</dbReference>
<evidence type="ECO:0000256" key="2">
    <source>
        <dbReference type="ARBA" id="ARBA00018163"/>
    </source>
</evidence>
<evidence type="ECO:0000259" key="7">
    <source>
        <dbReference type="Pfam" id="PF01583"/>
    </source>
</evidence>
<feature type="transmembrane region" description="Helical" evidence="6">
    <location>
        <begin position="122"/>
        <end position="144"/>
    </location>
</feature>
<evidence type="ECO:0000256" key="1">
    <source>
        <dbReference type="ARBA" id="ARBA00012121"/>
    </source>
</evidence>
<dbReference type="InterPro" id="IPR006683">
    <property type="entry name" value="Thioestr_dom"/>
</dbReference>
<dbReference type="Gene3D" id="3.40.50.300">
    <property type="entry name" value="P-loop containing nucleotide triphosphate hydrolases"/>
    <property type="match status" value="1"/>
</dbReference>
<keyword evidence="5" id="KW-0067">ATP-binding</keyword>
<reference evidence="9 10" key="1">
    <citation type="submission" date="2018-01" db="EMBL/GenBank/DDBJ databases">
        <title>Genome characterization of the sugarcane-associated fungus Trichoderma ghanense CCMA-1212 and their application in lignocelulose bioconversion.</title>
        <authorList>
            <person name="Steindorff A.S."/>
            <person name="Mendes T.D."/>
            <person name="Vilela E.S.D."/>
            <person name="Rodrigues D.S."/>
            <person name="Formighieri E.F."/>
            <person name="Melo I.S."/>
            <person name="Favaro L.C.L."/>
        </authorList>
    </citation>
    <scope>NUCLEOTIDE SEQUENCE [LARGE SCALE GENOMIC DNA]</scope>
    <source>
        <strain evidence="9 10">CCMA-1212</strain>
    </source>
</reference>
<dbReference type="InterPro" id="IPR059117">
    <property type="entry name" value="APS_kinase_dom"/>
</dbReference>
<keyword evidence="3" id="KW-0808">Transferase</keyword>
<feature type="domain" description="Thioesterase" evidence="8">
    <location>
        <begin position="248"/>
        <end position="315"/>
    </location>
</feature>
<keyword evidence="10" id="KW-1185">Reference proteome</keyword>
<dbReference type="SUPFAM" id="SSF54637">
    <property type="entry name" value="Thioesterase/thiol ester dehydrase-isomerase"/>
    <property type="match status" value="1"/>
</dbReference>
<dbReference type="RefSeq" id="XP_073562069.1">
    <property type="nucleotide sequence ID" value="XM_073699710.1"/>
</dbReference>
<keyword evidence="6" id="KW-0472">Membrane</keyword>
<dbReference type="Gene3D" id="3.10.129.10">
    <property type="entry name" value="Hotdog Thioesterase"/>
    <property type="match status" value="1"/>
</dbReference>
<dbReference type="InterPro" id="IPR052061">
    <property type="entry name" value="PTE-AB_protein"/>
</dbReference>
<proteinExistence type="inferred from homology"/>
<protein>
    <recommendedName>
        <fullName evidence="2">Adenylyl-sulfate kinase</fullName>
        <ecNumber evidence="1">2.7.1.25</ecNumber>
    </recommendedName>
</protein>
<dbReference type="InterPro" id="IPR002891">
    <property type="entry name" value="APS"/>
</dbReference>
<evidence type="ECO:0000256" key="3">
    <source>
        <dbReference type="ARBA" id="ARBA00022679"/>
    </source>
</evidence>
<dbReference type="HAMAP" id="MF_00065">
    <property type="entry name" value="Adenylyl_sulf_kinase"/>
    <property type="match status" value="1"/>
</dbReference>